<dbReference type="KEGG" id="mpp:MICPUCDRAFT_51721"/>
<gene>
    <name evidence="2" type="ORF">MICPUCDRAFT_51721</name>
</gene>
<evidence type="ECO:0000313" key="3">
    <source>
        <dbReference type="Proteomes" id="UP000001876"/>
    </source>
</evidence>
<dbReference type="Pfam" id="PF02525">
    <property type="entry name" value="Flavodoxin_2"/>
    <property type="match status" value="1"/>
</dbReference>
<dbReference type="RefSeq" id="XP_003061967.1">
    <property type="nucleotide sequence ID" value="XM_003061921.1"/>
</dbReference>
<dbReference type="InterPro" id="IPR050104">
    <property type="entry name" value="FMN-dep_NADH:Q_OxRdtase_AzoR1"/>
</dbReference>
<name>C1N1T2_MICPC</name>
<dbReference type="InterPro" id="IPR003680">
    <property type="entry name" value="Flavodoxin_fold"/>
</dbReference>
<feature type="domain" description="Flavodoxin-like fold" evidence="1">
    <location>
        <begin position="24"/>
        <end position="170"/>
    </location>
</feature>
<organism evidence="3">
    <name type="scientific">Micromonas pusilla (strain CCMP1545)</name>
    <name type="common">Picoplanktonic green alga</name>
    <dbReference type="NCBI Taxonomy" id="564608"/>
    <lineage>
        <taxon>Eukaryota</taxon>
        <taxon>Viridiplantae</taxon>
        <taxon>Chlorophyta</taxon>
        <taxon>Mamiellophyceae</taxon>
        <taxon>Mamiellales</taxon>
        <taxon>Mamiellaceae</taxon>
        <taxon>Micromonas</taxon>
    </lineage>
</organism>
<dbReference type="SUPFAM" id="SSF52218">
    <property type="entry name" value="Flavoproteins"/>
    <property type="match status" value="1"/>
</dbReference>
<evidence type="ECO:0000313" key="2">
    <source>
        <dbReference type="EMBL" id="EEH53679.1"/>
    </source>
</evidence>
<dbReference type="OrthoDB" id="26889at2759"/>
<evidence type="ECO:0000259" key="1">
    <source>
        <dbReference type="Pfam" id="PF02525"/>
    </source>
</evidence>
<dbReference type="PANTHER" id="PTHR43741:SF4">
    <property type="entry name" value="FMN-DEPENDENT NADH:QUINONE OXIDOREDUCTASE"/>
    <property type="match status" value="1"/>
</dbReference>
<accession>C1N1T2</accession>
<dbReference type="STRING" id="564608.C1N1T2"/>
<dbReference type="AlphaFoldDB" id="C1N1T2"/>
<dbReference type="Proteomes" id="UP000001876">
    <property type="component" value="Unassembled WGS sequence"/>
</dbReference>
<protein>
    <submittedName>
        <fullName evidence="2">Predicted protein</fullName>
    </submittedName>
</protein>
<keyword evidence="3" id="KW-1185">Reference proteome</keyword>
<dbReference type="EMBL" id="GG663745">
    <property type="protein sequence ID" value="EEH53679.1"/>
    <property type="molecule type" value="Genomic_DNA"/>
</dbReference>
<reference evidence="2" key="1">
    <citation type="journal article" date="2009" name="Science">
        <title>Green evolution and dynamic adaptations revealed by genomes of the marine picoeukaryotes Micromonas.</title>
        <authorList>
            <person name="Worden A.Z."/>
            <person name="Lee J.H."/>
            <person name="Mock T."/>
            <person name="Rouze P."/>
            <person name="Simmons M.P."/>
            <person name="Aerts A.L."/>
            <person name="Allen A.E."/>
            <person name="Cuvelier M.L."/>
            <person name="Derelle E."/>
            <person name="Everett M.V."/>
            <person name="Foulon E."/>
            <person name="Grimwood J."/>
            <person name="Gundlach H."/>
            <person name="Henrissat B."/>
            <person name="Napoli C."/>
            <person name="McDonald S.M."/>
            <person name="Parker M.S."/>
            <person name="Rombauts S."/>
            <person name="Salamov A."/>
            <person name="Von Dassow P."/>
            <person name="Badger J.H."/>
            <person name="Coutinho P.M."/>
            <person name="Demir E."/>
            <person name="Dubchak I."/>
            <person name="Gentemann C."/>
            <person name="Eikrem W."/>
            <person name="Gready J.E."/>
            <person name="John U."/>
            <person name="Lanier W."/>
            <person name="Lindquist E.A."/>
            <person name="Lucas S."/>
            <person name="Mayer K.F."/>
            <person name="Moreau H."/>
            <person name="Not F."/>
            <person name="Otillar R."/>
            <person name="Panaud O."/>
            <person name="Pangilinan J."/>
            <person name="Paulsen I."/>
            <person name="Piegu B."/>
            <person name="Poliakov A."/>
            <person name="Robbens S."/>
            <person name="Schmutz J."/>
            <person name="Toulza E."/>
            <person name="Wyss T."/>
            <person name="Zelensky A."/>
            <person name="Zhou K."/>
            <person name="Armbrust E.V."/>
            <person name="Bhattacharya D."/>
            <person name="Goodenough U.W."/>
            <person name="Van de Peer Y."/>
            <person name="Grigoriev I.V."/>
        </authorList>
    </citation>
    <scope>NUCLEOTIDE SEQUENCE [LARGE SCALE GENOMIC DNA]</scope>
    <source>
        <strain evidence="2">CCMP1545</strain>
    </source>
</reference>
<proteinExistence type="predicted"/>
<sequence>MPPTFAKPQKRPRPAKRTQTGKIVLRVDSSARLDSHVSATRAIADALCAKFAAEGANVVTRDLARVPPSLITEAWIEHAPLPRDDLYYELGDETTVEEKAEREAREMKRRELMEESDEYLVELLSADVLVIGAPLYNFSVPASLKAWIDLVVRDKRTVRDTREGPIPLLKVRSIHWSPYDRVGVVNAVP</sequence>
<dbReference type="GeneID" id="9687613"/>
<dbReference type="PANTHER" id="PTHR43741">
    <property type="entry name" value="FMN-DEPENDENT NADH-AZOREDUCTASE 1"/>
    <property type="match status" value="1"/>
</dbReference>
<dbReference type="Gene3D" id="3.40.50.360">
    <property type="match status" value="1"/>
</dbReference>
<dbReference type="InterPro" id="IPR029039">
    <property type="entry name" value="Flavoprotein-like_sf"/>
</dbReference>